<evidence type="ECO:0000256" key="6">
    <source>
        <dbReference type="ARBA" id="ARBA00023016"/>
    </source>
</evidence>
<dbReference type="InterPro" id="IPR020568">
    <property type="entry name" value="Ribosomal_Su5_D2-typ_SF"/>
</dbReference>
<dbReference type="Pfam" id="PF01205">
    <property type="entry name" value="Impact_N"/>
    <property type="match status" value="1"/>
</dbReference>
<evidence type="ECO:0000256" key="5">
    <source>
        <dbReference type="ARBA" id="ARBA00022845"/>
    </source>
</evidence>
<dbReference type="GO" id="GO:0006446">
    <property type="term" value="P:regulation of translational initiation"/>
    <property type="evidence" value="ECO:0007669"/>
    <property type="project" value="TreeGrafter"/>
</dbReference>
<dbReference type="GO" id="GO:0140469">
    <property type="term" value="P:GCN2-mediated signaling"/>
    <property type="evidence" value="ECO:0007669"/>
    <property type="project" value="TreeGrafter"/>
</dbReference>
<feature type="compositionally biased region" description="Acidic residues" evidence="7">
    <location>
        <begin position="139"/>
        <end position="149"/>
    </location>
</feature>
<dbReference type="InterPro" id="IPR001498">
    <property type="entry name" value="Impact_N"/>
</dbReference>
<accession>A0AAD9PAL8</accession>
<keyword evidence="3" id="KW-0963">Cytoplasm</keyword>
<evidence type="ECO:0000313" key="10">
    <source>
        <dbReference type="Proteomes" id="UP001209878"/>
    </source>
</evidence>
<evidence type="ECO:0000256" key="3">
    <source>
        <dbReference type="ARBA" id="ARBA00022490"/>
    </source>
</evidence>
<comment type="similarity">
    <text evidence="2">Belongs to the IMPACT family.</text>
</comment>
<keyword evidence="10" id="KW-1185">Reference proteome</keyword>
<dbReference type="Pfam" id="PF05773">
    <property type="entry name" value="RWD"/>
    <property type="match status" value="1"/>
</dbReference>
<feature type="domain" description="RWD" evidence="8">
    <location>
        <begin position="2"/>
        <end position="100"/>
    </location>
</feature>
<sequence length="315" mass="35532">MDELEVLASIYGDDWKVVDVTQRVYSIDITCEELKLSLQVTLTPGYPSESPPVYQLSAPWLRGEERRELSAILENIYSENIGENVIYLWVEGVREFVQSRQDGNSETSGVDRMAAQRQEESVTPDVGGGDLTVSPRETEADEGVEGEGEEEVEDWKFYEYKKDNEGKVADTCPVIYHGEYLHDRKSKFQGHIAAVASEAEVAQVMEKILSDRRCAAATHNIQAYRVLQKPADENHVATYLTNYVDDGEKGASIQMLRLLESMDATNVIVIVTRWYGGIHLGPDRFRHINAISRKLLEEHGYLQHRVSTIAFSGVM</sequence>
<dbReference type="SUPFAM" id="SSF54211">
    <property type="entry name" value="Ribosomal protein S5 domain 2-like"/>
    <property type="match status" value="1"/>
</dbReference>
<dbReference type="Proteomes" id="UP001209878">
    <property type="component" value="Unassembled WGS sequence"/>
</dbReference>
<comment type="caution">
    <text evidence="9">The sequence shown here is derived from an EMBL/GenBank/DDBJ whole genome shotgun (WGS) entry which is preliminary data.</text>
</comment>
<dbReference type="CDD" id="cd23821">
    <property type="entry name" value="RWD_IMPACT"/>
    <property type="match status" value="1"/>
</dbReference>
<evidence type="ECO:0000313" key="9">
    <source>
        <dbReference type="EMBL" id="KAK2191240.1"/>
    </source>
</evidence>
<gene>
    <name evidence="9" type="ORF">NP493_55g06046</name>
</gene>
<dbReference type="PROSITE" id="PS50908">
    <property type="entry name" value="RWD"/>
    <property type="match status" value="1"/>
</dbReference>
<dbReference type="InterPro" id="IPR023582">
    <property type="entry name" value="Impact"/>
</dbReference>
<dbReference type="EMBL" id="JAODUO010000056">
    <property type="protein sequence ID" value="KAK2191240.1"/>
    <property type="molecule type" value="Genomic_DNA"/>
</dbReference>
<dbReference type="InterPro" id="IPR036956">
    <property type="entry name" value="Impact_N_sf"/>
</dbReference>
<dbReference type="SMART" id="SM00591">
    <property type="entry name" value="RWD"/>
    <property type="match status" value="1"/>
</dbReference>
<evidence type="ECO:0000256" key="2">
    <source>
        <dbReference type="ARBA" id="ARBA00007665"/>
    </source>
</evidence>
<reference evidence="9" key="1">
    <citation type="journal article" date="2023" name="Mol. Biol. Evol.">
        <title>Third-Generation Sequencing Reveals the Adaptive Role of the Epigenome in Three Deep-Sea Polychaetes.</title>
        <authorList>
            <person name="Perez M."/>
            <person name="Aroh O."/>
            <person name="Sun Y."/>
            <person name="Lan Y."/>
            <person name="Juniper S.K."/>
            <person name="Young C.R."/>
            <person name="Angers B."/>
            <person name="Qian P.Y."/>
        </authorList>
    </citation>
    <scope>NUCLEOTIDE SEQUENCE</scope>
    <source>
        <strain evidence="9">R07B-5</strain>
    </source>
</reference>
<dbReference type="Gene3D" id="3.10.110.10">
    <property type="entry name" value="Ubiquitin Conjugating Enzyme"/>
    <property type="match status" value="1"/>
</dbReference>
<organism evidence="9 10">
    <name type="scientific">Ridgeia piscesae</name>
    <name type="common">Tubeworm</name>
    <dbReference type="NCBI Taxonomy" id="27915"/>
    <lineage>
        <taxon>Eukaryota</taxon>
        <taxon>Metazoa</taxon>
        <taxon>Spiralia</taxon>
        <taxon>Lophotrochozoa</taxon>
        <taxon>Annelida</taxon>
        <taxon>Polychaeta</taxon>
        <taxon>Sedentaria</taxon>
        <taxon>Canalipalpata</taxon>
        <taxon>Sabellida</taxon>
        <taxon>Siboglinidae</taxon>
        <taxon>Ridgeia</taxon>
    </lineage>
</organism>
<protein>
    <recommendedName>
        <fullName evidence="8">RWD domain-containing protein</fullName>
    </recommendedName>
</protein>
<keyword evidence="4" id="KW-0678">Repressor</keyword>
<evidence type="ECO:0000256" key="7">
    <source>
        <dbReference type="SAM" id="MobiDB-lite"/>
    </source>
</evidence>
<comment type="subcellular location">
    <subcellularLocation>
        <location evidence="1">Cytoplasm</location>
    </subcellularLocation>
</comment>
<dbReference type="GO" id="GO:0005737">
    <property type="term" value="C:cytoplasm"/>
    <property type="evidence" value="ECO:0007669"/>
    <property type="project" value="UniProtKB-SubCell"/>
</dbReference>
<name>A0AAD9PAL8_RIDPI</name>
<dbReference type="SUPFAM" id="SSF54495">
    <property type="entry name" value="UBC-like"/>
    <property type="match status" value="1"/>
</dbReference>
<evidence type="ECO:0000259" key="8">
    <source>
        <dbReference type="PROSITE" id="PS50908"/>
    </source>
</evidence>
<dbReference type="PANTHER" id="PTHR16301:SF25">
    <property type="entry name" value="PROTEIN IMPACT"/>
    <property type="match status" value="1"/>
</dbReference>
<dbReference type="InterPro" id="IPR016135">
    <property type="entry name" value="UBQ-conjugating_enzyme/RWD"/>
</dbReference>
<dbReference type="AlphaFoldDB" id="A0AAD9PAL8"/>
<proteinExistence type="inferred from homology"/>
<evidence type="ECO:0000256" key="1">
    <source>
        <dbReference type="ARBA" id="ARBA00004496"/>
    </source>
</evidence>
<dbReference type="InterPro" id="IPR006575">
    <property type="entry name" value="RWD_dom"/>
</dbReference>
<keyword evidence="5" id="KW-0810">Translation regulation</keyword>
<dbReference type="Gene3D" id="3.30.230.30">
    <property type="entry name" value="Impact, N-terminal domain"/>
    <property type="match status" value="1"/>
</dbReference>
<dbReference type="PANTHER" id="PTHR16301">
    <property type="entry name" value="IMPACT-RELATED"/>
    <property type="match status" value="1"/>
</dbReference>
<evidence type="ECO:0000256" key="4">
    <source>
        <dbReference type="ARBA" id="ARBA00022491"/>
    </source>
</evidence>
<keyword evidence="6" id="KW-0346">Stress response</keyword>
<feature type="region of interest" description="Disordered" evidence="7">
    <location>
        <begin position="100"/>
        <end position="149"/>
    </location>
</feature>